<sequence length="213" mass="24695">MIDRGRTFAAADSRSEIQTREIQQLRQHATDLFNQQCWCWGRDVLRAEGNWLREIGFEQFKPPAERKDCSSSVYQLTLSRGRCVVLRGFGAFFGEQDLGGVFLARNKFAPHYLSQATLESLPWSDSDLPPNQPISDANRERYVKLTLGLIDWIGEYETDVISRLGLPYREETLLTWNNRKRTTIPADQFANSWRDLALRISENIDVFFHMMSL</sequence>
<protein>
    <submittedName>
        <fullName evidence="1">Uncharacterized protein</fullName>
    </submittedName>
</protein>
<dbReference type="Proteomes" id="UP000239388">
    <property type="component" value="Unassembled WGS sequence"/>
</dbReference>
<accession>A0A2S8G0R3</accession>
<evidence type="ECO:0000313" key="2">
    <source>
        <dbReference type="Proteomes" id="UP000239388"/>
    </source>
</evidence>
<organism evidence="1 2">
    <name type="scientific">Blastopirellula marina</name>
    <dbReference type="NCBI Taxonomy" id="124"/>
    <lineage>
        <taxon>Bacteria</taxon>
        <taxon>Pseudomonadati</taxon>
        <taxon>Planctomycetota</taxon>
        <taxon>Planctomycetia</taxon>
        <taxon>Pirellulales</taxon>
        <taxon>Pirellulaceae</taxon>
        <taxon>Blastopirellula</taxon>
    </lineage>
</organism>
<proteinExistence type="predicted"/>
<comment type="caution">
    <text evidence="1">The sequence shown here is derived from an EMBL/GenBank/DDBJ whole genome shotgun (WGS) entry which is preliminary data.</text>
</comment>
<dbReference type="RefSeq" id="WP_105353075.1">
    <property type="nucleotide sequence ID" value="NZ_PUIB01000011.1"/>
</dbReference>
<dbReference type="OrthoDB" id="121648at2"/>
<gene>
    <name evidence="1" type="ORF">C5Y98_08010</name>
</gene>
<dbReference type="AlphaFoldDB" id="A0A2S8G0R3"/>
<evidence type="ECO:0000313" key="1">
    <source>
        <dbReference type="EMBL" id="PQO38023.1"/>
    </source>
</evidence>
<dbReference type="EMBL" id="PUIB01000011">
    <property type="protein sequence ID" value="PQO38023.1"/>
    <property type="molecule type" value="Genomic_DNA"/>
</dbReference>
<reference evidence="1 2" key="1">
    <citation type="submission" date="2018-02" db="EMBL/GenBank/DDBJ databases">
        <title>Comparative genomes isolates from brazilian mangrove.</title>
        <authorList>
            <person name="Araujo J.E."/>
            <person name="Taketani R.G."/>
            <person name="Silva M.C.P."/>
            <person name="Loureco M.V."/>
            <person name="Andreote F.D."/>
        </authorList>
    </citation>
    <scope>NUCLEOTIDE SEQUENCE [LARGE SCALE GENOMIC DNA]</scope>
    <source>
        <strain evidence="1 2">NAP PRIS-MGV</strain>
    </source>
</reference>
<name>A0A2S8G0R3_9BACT</name>